<sequence>MANKTGVRVEKQQEFKYMTPVSFISTRAKTMAYIKPTRLSYCVTVAIREKTKQKMLLVLARRHYRLYKYCSVLNFVY</sequence>
<dbReference type="AlphaFoldDB" id="A0A0F3ILY8"/>
<gene>
    <name evidence="1" type="ORF">VZ94_10490</name>
</gene>
<reference evidence="1 2" key="2">
    <citation type="journal article" date="2016" name="Microb. Ecol.">
        <title>Genome Characteristics of a Novel Type I Methanotroph (Sn10-6) Isolated from a Flooded Indian Rice Field.</title>
        <authorList>
            <person name="Rahalkar M.C."/>
            <person name="Pandit P.S."/>
            <person name="Dhakephalkar P.K."/>
            <person name="Pore S."/>
            <person name="Arora P."/>
            <person name="Kapse N."/>
        </authorList>
    </citation>
    <scope>NUCLEOTIDE SEQUENCE [LARGE SCALE GENOMIC DNA]</scope>
    <source>
        <strain evidence="1 2">Sn10-6</strain>
    </source>
</reference>
<reference evidence="2" key="1">
    <citation type="submission" date="2015-03" db="EMBL/GenBank/DDBJ databases">
        <title>Draft genome sequence of a novel methanotroph (Sn10-6) isolated from flooded ricefield rhizosphere in India.</title>
        <authorList>
            <person name="Pandit P.S."/>
            <person name="Pore S.D."/>
            <person name="Arora P."/>
            <person name="Kapse N.G."/>
            <person name="Dhakephalkar P.K."/>
            <person name="Rahalkar M.C."/>
        </authorList>
    </citation>
    <scope>NUCLEOTIDE SEQUENCE [LARGE SCALE GENOMIC DNA]</scope>
    <source>
        <strain evidence="2">Sn10-6</strain>
    </source>
</reference>
<organism evidence="1 2">
    <name type="scientific">Methylocucumis oryzae</name>
    <dbReference type="NCBI Taxonomy" id="1632867"/>
    <lineage>
        <taxon>Bacteria</taxon>
        <taxon>Pseudomonadati</taxon>
        <taxon>Pseudomonadota</taxon>
        <taxon>Gammaproteobacteria</taxon>
        <taxon>Methylococcales</taxon>
        <taxon>Methylococcaceae</taxon>
        <taxon>Methylocucumis</taxon>
    </lineage>
</organism>
<dbReference type="Proteomes" id="UP000033684">
    <property type="component" value="Unassembled WGS sequence"/>
</dbReference>
<accession>A0A0F3ILY8</accession>
<evidence type="ECO:0000313" key="2">
    <source>
        <dbReference type="Proteomes" id="UP000033684"/>
    </source>
</evidence>
<evidence type="ECO:0000313" key="1">
    <source>
        <dbReference type="EMBL" id="KJV06554.1"/>
    </source>
</evidence>
<protein>
    <submittedName>
        <fullName evidence="1">Uncharacterized protein</fullName>
    </submittedName>
</protein>
<name>A0A0F3ILY8_9GAMM</name>
<keyword evidence="2" id="KW-1185">Reference proteome</keyword>
<comment type="caution">
    <text evidence="1">The sequence shown here is derived from an EMBL/GenBank/DDBJ whole genome shotgun (WGS) entry which is preliminary data.</text>
</comment>
<proteinExistence type="predicted"/>
<dbReference type="EMBL" id="LAJX01000102">
    <property type="protein sequence ID" value="KJV06554.1"/>
    <property type="molecule type" value="Genomic_DNA"/>
</dbReference>